<keyword evidence="4 7" id="KW-0812">Transmembrane</keyword>
<keyword evidence="5 7" id="KW-1133">Transmembrane helix</keyword>
<dbReference type="CDD" id="cd13127">
    <property type="entry name" value="MATE_tuaB_like"/>
    <property type="match status" value="1"/>
</dbReference>
<dbReference type="PANTHER" id="PTHR30250">
    <property type="entry name" value="PST FAMILY PREDICTED COLANIC ACID TRANSPORTER"/>
    <property type="match status" value="1"/>
</dbReference>
<dbReference type="Pfam" id="PF13440">
    <property type="entry name" value="Polysacc_synt_3"/>
    <property type="match status" value="1"/>
</dbReference>
<evidence type="ECO:0000256" key="5">
    <source>
        <dbReference type="ARBA" id="ARBA00022989"/>
    </source>
</evidence>
<dbReference type="KEGG" id="slac:SKTS_14690"/>
<feature type="transmembrane region" description="Helical" evidence="7">
    <location>
        <begin position="327"/>
        <end position="349"/>
    </location>
</feature>
<dbReference type="GO" id="GO:0005886">
    <property type="term" value="C:plasma membrane"/>
    <property type="evidence" value="ECO:0007669"/>
    <property type="project" value="UniProtKB-SubCell"/>
</dbReference>
<evidence type="ECO:0000313" key="9">
    <source>
        <dbReference type="Proteomes" id="UP000502260"/>
    </source>
</evidence>
<comment type="subcellular location">
    <subcellularLocation>
        <location evidence="1">Cell membrane</location>
        <topology evidence="1">Multi-pass membrane protein</topology>
    </subcellularLocation>
</comment>
<protein>
    <submittedName>
        <fullName evidence="8">Lipopolysaccharide biosynthesis protein</fullName>
    </submittedName>
</protein>
<keyword evidence="9" id="KW-1185">Reference proteome</keyword>
<feature type="transmembrane region" description="Helical" evidence="7">
    <location>
        <begin position="356"/>
        <end position="376"/>
    </location>
</feature>
<feature type="transmembrane region" description="Helical" evidence="7">
    <location>
        <begin position="207"/>
        <end position="226"/>
    </location>
</feature>
<feature type="transmembrane region" description="Helical" evidence="7">
    <location>
        <begin position="175"/>
        <end position="195"/>
    </location>
</feature>
<dbReference type="Proteomes" id="UP000502260">
    <property type="component" value="Chromosome"/>
</dbReference>
<feature type="transmembrane region" description="Helical" evidence="7">
    <location>
        <begin position="419"/>
        <end position="437"/>
    </location>
</feature>
<feature type="transmembrane region" description="Helical" evidence="7">
    <location>
        <begin position="119"/>
        <end position="138"/>
    </location>
</feature>
<dbReference type="InterPro" id="IPR050833">
    <property type="entry name" value="Poly_Biosynth_Transport"/>
</dbReference>
<evidence type="ECO:0000256" key="1">
    <source>
        <dbReference type="ARBA" id="ARBA00004651"/>
    </source>
</evidence>
<dbReference type="AlphaFoldDB" id="A0A6F8V9R4"/>
<keyword evidence="3" id="KW-1003">Cell membrane</keyword>
<proteinExistence type="inferred from homology"/>
<evidence type="ECO:0000256" key="6">
    <source>
        <dbReference type="ARBA" id="ARBA00023136"/>
    </source>
</evidence>
<comment type="similarity">
    <text evidence="2">Belongs to the polysaccharide synthase family.</text>
</comment>
<evidence type="ECO:0000256" key="2">
    <source>
        <dbReference type="ARBA" id="ARBA00007430"/>
    </source>
</evidence>
<name>A0A6F8V9R4_9PROT</name>
<dbReference type="EMBL" id="AP022853">
    <property type="protein sequence ID" value="BCB26583.1"/>
    <property type="molecule type" value="Genomic_DNA"/>
</dbReference>
<feature type="transmembrane region" description="Helical" evidence="7">
    <location>
        <begin position="287"/>
        <end position="307"/>
    </location>
</feature>
<reference evidence="9" key="1">
    <citation type="submission" date="2020-03" db="EMBL/GenBank/DDBJ databases">
        <title>Complete genome sequence of sulfur-oxidizing bacterium skT11.</title>
        <authorList>
            <person name="Kanda M."/>
            <person name="Kojima H."/>
            <person name="Fukui M."/>
        </authorList>
    </citation>
    <scope>NUCLEOTIDE SEQUENCE [LARGE SCALE GENOMIC DNA]</scope>
    <source>
        <strain evidence="9">skT11</strain>
    </source>
</reference>
<accession>A0A6F8V9R4</accession>
<evidence type="ECO:0000256" key="7">
    <source>
        <dbReference type="SAM" id="Phobius"/>
    </source>
</evidence>
<evidence type="ECO:0000256" key="4">
    <source>
        <dbReference type="ARBA" id="ARBA00022692"/>
    </source>
</evidence>
<keyword evidence="6 7" id="KW-0472">Membrane</keyword>
<feature type="transmembrane region" description="Helical" evidence="7">
    <location>
        <begin position="150"/>
        <end position="169"/>
    </location>
</feature>
<feature type="transmembrane region" description="Helical" evidence="7">
    <location>
        <begin position="449"/>
        <end position="471"/>
    </location>
</feature>
<dbReference type="PANTHER" id="PTHR30250:SF10">
    <property type="entry name" value="LIPOPOLYSACCHARIDE BIOSYNTHESIS PROTEIN WZXC"/>
    <property type="match status" value="1"/>
</dbReference>
<feature type="transmembrane region" description="Helical" evidence="7">
    <location>
        <begin position="53"/>
        <end position="72"/>
    </location>
</feature>
<organism evidence="8 9">
    <name type="scientific">Sulfurimicrobium lacus</name>
    <dbReference type="NCBI Taxonomy" id="2715678"/>
    <lineage>
        <taxon>Bacteria</taxon>
        <taxon>Pseudomonadati</taxon>
        <taxon>Pseudomonadota</taxon>
        <taxon>Betaproteobacteria</taxon>
        <taxon>Nitrosomonadales</taxon>
        <taxon>Sulfuricellaceae</taxon>
        <taxon>Sulfurimicrobium</taxon>
    </lineage>
</organism>
<sequence>MMHNNLNVRGRFINGAFWMLGSKLTERILGLVSTLILARLLLPADFGLVAMAAPVIALVELLGGFGIDAALIQRREPTQTHYNTAWTINIIFGVLITLFLWILAPIAASFFHEARLEKIIYWLAINNFVRGFSNIGMVKFRKELNMAPEVIWVLSRKITSLVVATIAALLLGSYWALILGMVGSTLVGVITSFILSKYRPRLTLKAYKDLIGFSSWFLLLNFLNYLQLRTNDLIVGRLLGPAQLAFYNVSIDIAVPFTGEASSIIARVAFPAFSKIAHDRTRLSDGLGAVLSGLAIFSIPAGFGIFATDKLIVSVLLGEQWFPASEIIGALAISTAALGMLSHISVVYMSLGFPKLSTLASAVNVTALIGLSLLLIPKHGLLAVNYVFPLSAAACAISHYFILRVILPEFRLKNWLQAFWRPVTASLVMYLAVNAFISVFMSDSTLVKIALLLGAITVGAITYAASILALWRLEGMPAGSESLIVNKIKEIILNLKKRHSS</sequence>
<feature type="transmembrane region" description="Helical" evidence="7">
    <location>
        <begin position="388"/>
        <end position="407"/>
    </location>
</feature>
<gene>
    <name evidence="8" type="ORF">SKTS_14690</name>
</gene>
<evidence type="ECO:0000256" key="3">
    <source>
        <dbReference type="ARBA" id="ARBA00022475"/>
    </source>
</evidence>
<evidence type="ECO:0000313" key="8">
    <source>
        <dbReference type="EMBL" id="BCB26583.1"/>
    </source>
</evidence>
<dbReference type="RefSeq" id="WP_173062580.1">
    <property type="nucleotide sequence ID" value="NZ_AP022853.1"/>
</dbReference>
<feature type="transmembrane region" description="Helical" evidence="7">
    <location>
        <begin position="84"/>
        <end position="107"/>
    </location>
</feature>